<evidence type="ECO:0000256" key="10">
    <source>
        <dbReference type="ARBA" id="ARBA00023125"/>
    </source>
</evidence>
<evidence type="ECO:0000256" key="4">
    <source>
        <dbReference type="ARBA" id="ARBA00022723"/>
    </source>
</evidence>
<keyword evidence="6" id="KW-0863">Zinc-finger</keyword>
<dbReference type="AlphaFoldDB" id="M0A996"/>
<dbReference type="InterPro" id="IPR013824">
    <property type="entry name" value="Topo_IA_cen_sub1"/>
</dbReference>
<feature type="region of interest" description="Disordered" evidence="13">
    <location>
        <begin position="357"/>
        <end position="384"/>
    </location>
</feature>
<dbReference type="GO" id="GO:0005694">
    <property type="term" value="C:chromosome"/>
    <property type="evidence" value="ECO:0007669"/>
    <property type="project" value="InterPro"/>
</dbReference>
<dbReference type="NCBIfam" id="NF005555">
    <property type="entry name" value="PRK07220.1"/>
    <property type="match status" value="1"/>
</dbReference>
<comment type="catalytic activity">
    <reaction evidence="1 12">
        <text>ATP-independent breakage of single-stranded DNA, followed by passage and rejoining.</text>
        <dbReference type="EC" id="5.6.2.1"/>
    </reaction>
</comment>
<dbReference type="Gene3D" id="2.70.20.10">
    <property type="entry name" value="Topoisomerase I, domain 3"/>
    <property type="match status" value="1"/>
</dbReference>
<comment type="similarity">
    <text evidence="3 12">Belongs to the type IA topoisomerase family.</text>
</comment>
<evidence type="ECO:0000259" key="15">
    <source>
        <dbReference type="PROSITE" id="PS52039"/>
    </source>
</evidence>
<feature type="compositionally biased region" description="Acidic residues" evidence="13">
    <location>
        <begin position="357"/>
        <end position="367"/>
    </location>
</feature>
<evidence type="ECO:0000256" key="6">
    <source>
        <dbReference type="ARBA" id="ARBA00022771"/>
    </source>
</evidence>
<evidence type="ECO:0000259" key="14">
    <source>
        <dbReference type="PROSITE" id="PS50880"/>
    </source>
</evidence>
<dbReference type="FunFam" id="1.10.290.10:FF:000003">
    <property type="entry name" value="DNA topoisomerase"/>
    <property type="match status" value="1"/>
</dbReference>
<evidence type="ECO:0000256" key="1">
    <source>
        <dbReference type="ARBA" id="ARBA00000213"/>
    </source>
</evidence>
<keyword evidence="7" id="KW-0862">Zinc</keyword>
<comment type="caution">
    <text evidence="12">Lacks conserved residue(s) required for the propagation of feature annotation.</text>
</comment>
<dbReference type="PROSITE" id="PS00396">
    <property type="entry name" value="TOPO_IA_1"/>
    <property type="match status" value="1"/>
</dbReference>
<dbReference type="Gene3D" id="3.40.50.140">
    <property type="match status" value="1"/>
</dbReference>
<dbReference type="PANTHER" id="PTHR11390">
    <property type="entry name" value="PROKARYOTIC DNA TOPOISOMERASE"/>
    <property type="match status" value="1"/>
</dbReference>
<dbReference type="GO" id="GO:0008270">
    <property type="term" value="F:zinc ion binding"/>
    <property type="evidence" value="ECO:0007669"/>
    <property type="project" value="UniProtKB-KW"/>
</dbReference>
<feature type="site" description="Interaction with DNA" evidence="12">
    <location>
        <position position="161"/>
    </location>
</feature>
<keyword evidence="10 12" id="KW-0238">DNA-binding</keyword>
<dbReference type="SUPFAM" id="SSF56712">
    <property type="entry name" value="Prokaryotic type I DNA topoisomerase"/>
    <property type="match status" value="1"/>
</dbReference>
<dbReference type="InterPro" id="IPR005739">
    <property type="entry name" value="TopoI_arch"/>
</dbReference>
<dbReference type="InterPro" id="IPR013497">
    <property type="entry name" value="Topo_IA_cen"/>
</dbReference>
<comment type="caution">
    <text evidence="16">The sequence shown here is derived from an EMBL/GenBank/DDBJ whole genome shotgun (WGS) entry which is preliminary data.</text>
</comment>
<dbReference type="Proteomes" id="UP000011693">
    <property type="component" value="Unassembled WGS sequence"/>
</dbReference>
<comment type="function">
    <text evidence="12">Releases the supercoiling and torsional tension of DNA, which is introduced during the DNA replication and transcription, by transiently cleaving and rejoining one strand of the DNA duplex. Introduces a single-strand break via transesterification at a target site in duplex DNA. The scissile phosphodiester is attacked by the catalytic tyrosine of the enzyme, resulting in the formation of a DNA-(5'-phosphotyrosyl)-enzyme intermediate and the expulsion of a 3'-OH DNA strand. The free DNA strand then undergoes passage around the unbroken strand, thus removing DNA supercoils. Finally, in the religation step, the DNA 3'-OH attacks the covalent intermediate to expel the active-site tyrosine and restore the DNA phosphodiester backbone.</text>
</comment>
<dbReference type="Pfam" id="PF14520">
    <property type="entry name" value="HHH_5"/>
    <property type="match status" value="1"/>
</dbReference>
<dbReference type="RefSeq" id="WP_006169072.1">
    <property type="nucleotide sequence ID" value="NZ_AOIN01000092.1"/>
</dbReference>
<dbReference type="SMART" id="SM00437">
    <property type="entry name" value="TOP1Ac"/>
    <property type="match status" value="1"/>
</dbReference>
<dbReference type="PRINTS" id="PR00417">
    <property type="entry name" value="PRTPISMRASEI"/>
</dbReference>
<evidence type="ECO:0000256" key="2">
    <source>
        <dbReference type="ARBA" id="ARBA00001946"/>
    </source>
</evidence>
<evidence type="ECO:0000256" key="8">
    <source>
        <dbReference type="ARBA" id="ARBA00022842"/>
    </source>
</evidence>
<dbReference type="InterPro" id="IPR013825">
    <property type="entry name" value="Topo_IA_cen_sub2"/>
</dbReference>
<dbReference type="InterPro" id="IPR003601">
    <property type="entry name" value="Topo_IA_2"/>
</dbReference>
<name>M0A996_9EURY</name>
<feature type="site" description="Interaction with DNA" evidence="12">
    <location>
        <position position="507"/>
    </location>
</feature>
<dbReference type="CDD" id="cd03362">
    <property type="entry name" value="TOPRIM_TopoIA_TopoIII"/>
    <property type="match status" value="1"/>
</dbReference>
<comment type="subunit">
    <text evidence="12">Monomer.</text>
</comment>
<keyword evidence="5" id="KW-0677">Repeat</keyword>
<dbReference type="Pfam" id="PF01396">
    <property type="entry name" value="Zn_ribbon_Top1"/>
    <property type="match status" value="2"/>
</dbReference>
<dbReference type="InterPro" id="IPR000380">
    <property type="entry name" value="Topo_IA"/>
</dbReference>
<dbReference type="InterPro" id="IPR023405">
    <property type="entry name" value="Topo_IA_core_domain"/>
</dbReference>
<dbReference type="Gene3D" id="1.10.150.20">
    <property type="entry name" value="5' to 3' exonuclease, C-terminal subdomain"/>
    <property type="match status" value="1"/>
</dbReference>
<evidence type="ECO:0000313" key="17">
    <source>
        <dbReference type="Proteomes" id="UP000011693"/>
    </source>
</evidence>
<dbReference type="GO" id="GO:0006310">
    <property type="term" value="P:DNA recombination"/>
    <property type="evidence" value="ECO:0007669"/>
    <property type="project" value="TreeGrafter"/>
</dbReference>
<dbReference type="EC" id="5.6.2.1" evidence="12"/>
<dbReference type="PROSITE" id="PS50880">
    <property type="entry name" value="TOPRIM"/>
    <property type="match status" value="1"/>
</dbReference>
<evidence type="ECO:0000256" key="3">
    <source>
        <dbReference type="ARBA" id="ARBA00009446"/>
    </source>
</evidence>
<keyword evidence="11 12" id="KW-0413">Isomerase</keyword>
<feature type="site" description="Interaction with DNA" evidence="12">
    <location>
        <position position="48"/>
    </location>
</feature>
<dbReference type="InterPro" id="IPR023406">
    <property type="entry name" value="Topo_IA_AS"/>
</dbReference>
<dbReference type="InterPro" id="IPR006171">
    <property type="entry name" value="TOPRIM_dom"/>
</dbReference>
<comment type="cofactor">
    <cofactor evidence="2">
        <name>Mg(2+)</name>
        <dbReference type="ChEBI" id="CHEBI:18420"/>
    </cofactor>
</comment>
<keyword evidence="17" id="KW-1185">Reference proteome</keyword>
<evidence type="ECO:0000256" key="11">
    <source>
        <dbReference type="ARBA" id="ARBA00023235"/>
    </source>
</evidence>
<dbReference type="NCBIfam" id="TIGR01057">
    <property type="entry name" value="topA_arch"/>
    <property type="match status" value="1"/>
</dbReference>
<dbReference type="Pfam" id="PF01131">
    <property type="entry name" value="Topoisom_bac"/>
    <property type="match status" value="1"/>
</dbReference>
<evidence type="ECO:0000256" key="13">
    <source>
        <dbReference type="SAM" id="MobiDB-lite"/>
    </source>
</evidence>
<dbReference type="GO" id="GO:0003677">
    <property type="term" value="F:DNA binding"/>
    <property type="evidence" value="ECO:0007669"/>
    <property type="project" value="UniProtKB-KW"/>
</dbReference>
<dbReference type="Gene3D" id="1.10.290.10">
    <property type="entry name" value="Topoisomerase I, domain 4"/>
    <property type="match status" value="1"/>
</dbReference>
<evidence type="ECO:0000256" key="9">
    <source>
        <dbReference type="ARBA" id="ARBA00023029"/>
    </source>
</evidence>
<dbReference type="InterPro" id="IPR013826">
    <property type="entry name" value="Topo_IA_cen_sub3"/>
</dbReference>
<dbReference type="PANTHER" id="PTHR11390:SF26">
    <property type="entry name" value="DNA TOPOISOMERASE 1"/>
    <property type="match status" value="1"/>
</dbReference>
<feature type="region of interest" description="Interaction with DNA" evidence="12">
    <location>
        <begin position="189"/>
        <end position="194"/>
    </location>
</feature>
<dbReference type="GO" id="GO:0003917">
    <property type="term" value="F:DNA topoisomerase type I (single strand cut, ATP-independent) activity"/>
    <property type="evidence" value="ECO:0007669"/>
    <property type="project" value="UniProtKB-UniRule"/>
</dbReference>
<evidence type="ECO:0000313" key="16">
    <source>
        <dbReference type="EMBL" id="ELY94946.1"/>
    </source>
</evidence>
<dbReference type="OrthoDB" id="30963at2157"/>
<dbReference type="PROSITE" id="PS52039">
    <property type="entry name" value="TOPO_IA_2"/>
    <property type="match status" value="1"/>
</dbReference>
<evidence type="ECO:0000256" key="7">
    <source>
        <dbReference type="ARBA" id="ARBA00022833"/>
    </source>
</evidence>
<dbReference type="InterPro" id="IPR003602">
    <property type="entry name" value="Topo_IA_DNA-bd_dom"/>
</dbReference>
<protein>
    <recommendedName>
        <fullName evidence="12">DNA topoisomerase 1</fullName>
        <ecNumber evidence="12">5.6.2.1</ecNumber>
    </recommendedName>
    <alternativeName>
        <fullName evidence="12">DNA topoisomerase I</fullName>
    </alternativeName>
</protein>
<accession>M0A996</accession>
<keyword evidence="9 12" id="KW-0799">Topoisomerase</keyword>
<dbReference type="SMART" id="SM00436">
    <property type="entry name" value="TOP1Bc"/>
    <property type="match status" value="1"/>
</dbReference>
<evidence type="ECO:0000256" key="5">
    <source>
        <dbReference type="ARBA" id="ARBA00022737"/>
    </source>
</evidence>
<dbReference type="Gene3D" id="3.30.65.10">
    <property type="entry name" value="Bacterial Topoisomerase I, domain 1"/>
    <property type="match status" value="1"/>
</dbReference>
<dbReference type="InterPro" id="IPR013498">
    <property type="entry name" value="Topo_IA_Znf"/>
</dbReference>
<dbReference type="InterPro" id="IPR034144">
    <property type="entry name" value="TOPRIM_TopoIII"/>
</dbReference>
<proteinExistence type="inferred from homology"/>
<keyword evidence="4" id="KW-0479">Metal-binding</keyword>
<gene>
    <name evidence="12" type="primary">topA</name>
    <name evidence="16" type="ORF">C482_17773</name>
</gene>
<dbReference type="STRING" id="1227492.C482_17773"/>
<organism evidence="16 17">
    <name type="scientific">Natrialba chahannaoensis JCM 10990</name>
    <dbReference type="NCBI Taxonomy" id="1227492"/>
    <lineage>
        <taxon>Archaea</taxon>
        <taxon>Methanobacteriati</taxon>
        <taxon>Methanobacteriota</taxon>
        <taxon>Stenosarchaea group</taxon>
        <taxon>Halobacteria</taxon>
        <taxon>Halobacteriales</taxon>
        <taxon>Natrialbaceae</taxon>
        <taxon>Natrialba</taxon>
    </lineage>
</organism>
<dbReference type="Gene3D" id="1.10.460.10">
    <property type="entry name" value="Topoisomerase I, domain 2"/>
    <property type="match status" value="1"/>
</dbReference>
<dbReference type="GO" id="GO:0006281">
    <property type="term" value="P:DNA repair"/>
    <property type="evidence" value="ECO:0007669"/>
    <property type="project" value="TreeGrafter"/>
</dbReference>
<dbReference type="CDD" id="cd00186">
    <property type="entry name" value="TOP1Ac"/>
    <property type="match status" value="1"/>
</dbReference>
<dbReference type="EMBL" id="AOIN01000092">
    <property type="protein sequence ID" value="ELY94946.1"/>
    <property type="molecule type" value="Genomic_DNA"/>
</dbReference>
<dbReference type="Pfam" id="PF01751">
    <property type="entry name" value="Toprim"/>
    <property type="match status" value="1"/>
</dbReference>
<keyword evidence="8" id="KW-0460">Magnesium</keyword>
<sequence length="826" mass="91651">MELIITEKDNAARRIADILSGGTYDSSRENGVNVYEWGGKRCVGLSGHVVGVDFPSEYSDWRDVEPVELIDASIEKTATKENIVATLRILSRKATRVTIATDYDREGELIGKEAYDIVREVDEEVPIHRVRFSSITENEVQDAFDEPDELDFDLAAAGEARQIIDLVWGAALTRFLSLSAGQLGNDFISVGRVQSPTLKLMVDREREIEAFDPEDYWELVADVAKGEEAFEAQYFYRDEDGNEAERVWEEAVAEDVFETLSQRDTATVVDVNRRTRTDSPPAPFNTTQFIRAASALGYSAKRAMSIAEDLYTAGYITYPRTDNTVYPDDLDPEELLDDFVGHPTLGESAESLLEADEIEPTEGDEETTDHPPIHPTGEIPSRGDVSDDEWEVFELVVRRFYATVAEAAIWEHLKVVAEVAAHRLKANGKRLDKAGYHDVYPYFSTTENYVPDVSEGEEITITDVELEDKQTQPPRRYGQSRLIETMEDMGIGTKSTRHETIQKLYDRGYIESDPPRPTKLAMAVVEAAENYADRVVSEDMTAQLEQDMDAIASGEAGLEDVTDESREMLAEIFANLADSRDEIGDHLRKSLKDDKRLGPCPECGEDLLVRRSRHGSYFIGCDGYPDCENTLPLPSTGKPLILDEECADHGLNEVKMLAGRQTFVHGCPLCKAEDAGEGPVLGDCPECGDEHGGELAVKTLQSGSRLVGCTRYPDCEYSLPLPRRGEIEVTEEYCGEHDLPELVIHSGDEPWELGCPICNYQEFQARESESGSDLESLDGVGAKTVEKLAAAGIESLDDLTDADPDSIAEDVDGVSADRIRNWQASA</sequence>
<evidence type="ECO:0000256" key="12">
    <source>
        <dbReference type="HAMAP-Rule" id="MF_00952"/>
    </source>
</evidence>
<feature type="site" description="Interaction with DNA" evidence="12">
    <location>
        <position position="320"/>
    </location>
</feature>
<dbReference type="GO" id="GO:0006265">
    <property type="term" value="P:DNA topological change"/>
    <property type="evidence" value="ECO:0007669"/>
    <property type="project" value="UniProtKB-UniRule"/>
</dbReference>
<dbReference type="InterPro" id="IPR028612">
    <property type="entry name" value="Topoisom_1_IA"/>
</dbReference>
<feature type="site" description="Interaction with DNA" evidence="12">
    <location>
        <position position="165"/>
    </location>
</feature>
<dbReference type="PATRIC" id="fig|1227492.4.peg.3541"/>
<feature type="active site" description="O-(5'-phospho-DNA)-tyrosine intermediate" evidence="12">
    <location>
        <position position="318"/>
    </location>
</feature>
<feature type="domain" description="Topo IA-type catalytic" evidence="15">
    <location>
        <begin position="151"/>
        <end position="573"/>
    </location>
</feature>
<dbReference type="HAMAP" id="MF_00952">
    <property type="entry name" value="Topoisom_1_prok"/>
    <property type="match status" value="1"/>
</dbReference>
<feature type="domain" description="Toprim" evidence="14">
    <location>
        <begin position="1"/>
        <end position="133"/>
    </location>
</feature>
<reference evidence="16 17" key="1">
    <citation type="journal article" date="2014" name="PLoS Genet.">
        <title>Phylogenetically driven sequencing of extremely halophilic archaea reveals strategies for static and dynamic osmo-response.</title>
        <authorList>
            <person name="Becker E.A."/>
            <person name="Seitzer P.M."/>
            <person name="Tritt A."/>
            <person name="Larsen D."/>
            <person name="Krusor M."/>
            <person name="Yao A.I."/>
            <person name="Wu D."/>
            <person name="Madern D."/>
            <person name="Eisen J.A."/>
            <person name="Darling A.E."/>
            <person name="Facciotti M.T."/>
        </authorList>
    </citation>
    <scope>NUCLEOTIDE SEQUENCE [LARGE SCALE GENOMIC DNA]</scope>
    <source>
        <strain evidence="16 17">JCM 10990</strain>
    </source>
</reference>
<dbReference type="SMART" id="SM00493">
    <property type="entry name" value="TOPRIM"/>
    <property type="match status" value="1"/>
</dbReference>